<dbReference type="PROSITE" id="PS50949">
    <property type="entry name" value="HTH_GNTR"/>
    <property type="match status" value="1"/>
</dbReference>
<dbReference type="RefSeq" id="WP_343062582.1">
    <property type="nucleotide sequence ID" value="NZ_JACCFM010000001.1"/>
</dbReference>
<evidence type="ECO:0000256" key="2">
    <source>
        <dbReference type="ARBA" id="ARBA00023125"/>
    </source>
</evidence>
<dbReference type="GO" id="GO:0003700">
    <property type="term" value="F:DNA-binding transcription factor activity"/>
    <property type="evidence" value="ECO:0007669"/>
    <property type="project" value="InterPro"/>
</dbReference>
<dbReference type="EMBL" id="JACCFM010000001">
    <property type="protein sequence ID" value="NYJ20701.1"/>
    <property type="molecule type" value="Genomic_DNA"/>
</dbReference>
<keyword evidence="2 6" id="KW-0238">DNA-binding</keyword>
<keyword evidence="3" id="KW-0804">Transcription</keyword>
<gene>
    <name evidence="6" type="ORF">HNR05_002492</name>
</gene>
<dbReference type="InterPro" id="IPR011711">
    <property type="entry name" value="GntR_C"/>
</dbReference>
<evidence type="ECO:0000256" key="4">
    <source>
        <dbReference type="SAM" id="MobiDB-lite"/>
    </source>
</evidence>
<evidence type="ECO:0000313" key="6">
    <source>
        <dbReference type="EMBL" id="NYJ20701.1"/>
    </source>
</evidence>
<dbReference type="PRINTS" id="PR00035">
    <property type="entry name" value="HTHGNTR"/>
</dbReference>
<dbReference type="InterPro" id="IPR008920">
    <property type="entry name" value="TF_FadR/GntR_C"/>
</dbReference>
<dbReference type="Proteomes" id="UP000537260">
    <property type="component" value="Unassembled WGS sequence"/>
</dbReference>
<keyword evidence="1" id="KW-0805">Transcription regulation</keyword>
<dbReference type="AlphaFoldDB" id="A0A7Z0EFW2"/>
<dbReference type="PANTHER" id="PTHR43537">
    <property type="entry name" value="TRANSCRIPTIONAL REGULATOR, GNTR FAMILY"/>
    <property type="match status" value="1"/>
</dbReference>
<organism evidence="6 7">
    <name type="scientific">Glaciibacter psychrotolerans</name>
    <dbReference type="NCBI Taxonomy" id="670054"/>
    <lineage>
        <taxon>Bacteria</taxon>
        <taxon>Bacillati</taxon>
        <taxon>Actinomycetota</taxon>
        <taxon>Actinomycetes</taxon>
        <taxon>Micrococcales</taxon>
        <taxon>Microbacteriaceae</taxon>
        <taxon>Glaciibacter</taxon>
    </lineage>
</organism>
<dbReference type="Gene3D" id="1.10.10.10">
    <property type="entry name" value="Winged helix-like DNA-binding domain superfamily/Winged helix DNA-binding domain"/>
    <property type="match status" value="1"/>
</dbReference>
<evidence type="ECO:0000313" key="7">
    <source>
        <dbReference type="Proteomes" id="UP000537260"/>
    </source>
</evidence>
<dbReference type="InterPro" id="IPR036388">
    <property type="entry name" value="WH-like_DNA-bd_sf"/>
</dbReference>
<evidence type="ECO:0000259" key="5">
    <source>
        <dbReference type="PROSITE" id="PS50949"/>
    </source>
</evidence>
<dbReference type="SMART" id="SM00345">
    <property type="entry name" value="HTH_GNTR"/>
    <property type="match status" value="1"/>
</dbReference>
<dbReference type="CDD" id="cd07377">
    <property type="entry name" value="WHTH_GntR"/>
    <property type="match status" value="1"/>
</dbReference>
<sequence length="267" mass="28631">MGASITENVGRLGGTPPLDQEPTGSLSVPFSGPSRIDEITDRLITAIAIGEYLPGSKLPPERELAAALRVGRMTVRAALARLVEHGLLETQRGRGGGSFVREAWAAPSGASVHRSLTTRWADMLDTSEAVSRLQGTLARAAAENRTAEDVVILRQRLEAFRAADSGLHSQKADERLHLAIGEASHNATLQGVVLDLDSRISISAPSHLWGEPEGMAAMERRALAEHEQLVAAICDRRANDASAIAREHARIDVELLESALRRAGTRP</sequence>
<protein>
    <submittedName>
        <fullName evidence="6">DNA-binding FadR family transcriptional regulator</fullName>
    </submittedName>
</protein>
<dbReference type="SUPFAM" id="SSF46785">
    <property type="entry name" value="Winged helix' DNA-binding domain"/>
    <property type="match status" value="1"/>
</dbReference>
<dbReference type="Gene3D" id="1.20.120.530">
    <property type="entry name" value="GntR ligand-binding domain-like"/>
    <property type="match status" value="1"/>
</dbReference>
<reference evidence="6 7" key="1">
    <citation type="submission" date="2020-07" db="EMBL/GenBank/DDBJ databases">
        <title>Sequencing the genomes of 1000 actinobacteria strains.</title>
        <authorList>
            <person name="Klenk H.-P."/>
        </authorList>
    </citation>
    <scope>NUCLEOTIDE SEQUENCE [LARGE SCALE GENOMIC DNA]</scope>
    <source>
        <strain evidence="6 7">LI1</strain>
    </source>
</reference>
<keyword evidence="7" id="KW-1185">Reference proteome</keyword>
<dbReference type="PANTHER" id="PTHR43537:SF5">
    <property type="entry name" value="UXU OPERON TRANSCRIPTIONAL REGULATOR"/>
    <property type="match status" value="1"/>
</dbReference>
<dbReference type="InterPro" id="IPR000524">
    <property type="entry name" value="Tscrpt_reg_HTH_GntR"/>
</dbReference>
<dbReference type="GO" id="GO:0003677">
    <property type="term" value="F:DNA binding"/>
    <property type="evidence" value="ECO:0007669"/>
    <property type="project" value="UniProtKB-KW"/>
</dbReference>
<name>A0A7Z0EFW2_9MICO</name>
<dbReference type="InterPro" id="IPR036390">
    <property type="entry name" value="WH_DNA-bd_sf"/>
</dbReference>
<comment type="caution">
    <text evidence="6">The sequence shown here is derived from an EMBL/GenBank/DDBJ whole genome shotgun (WGS) entry which is preliminary data.</text>
</comment>
<accession>A0A7Z0EFW2</accession>
<dbReference type="Pfam" id="PF00392">
    <property type="entry name" value="GntR"/>
    <property type="match status" value="1"/>
</dbReference>
<feature type="region of interest" description="Disordered" evidence="4">
    <location>
        <begin position="1"/>
        <end position="33"/>
    </location>
</feature>
<proteinExistence type="predicted"/>
<dbReference type="SMART" id="SM00895">
    <property type="entry name" value="FCD"/>
    <property type="match status" value="1"/>
</dbReference>
<dbReference type="SUPFAM" id="SSF48008">
    <property type="entry name" value="GntR ligand-binding domain-like"/>
    <property type="match status" value="1"/>
</dbReference>
<dbReference type="Pfam" id="PF07729">
    <property type="entry name" value="FCD"/>
    <property type="match status" value="1"/>
</dbReference>
<evidence type="ECO:0000256" key="1">
    <source>
        <dbReference type="ARBA" id="ARBA00023015"/>
    </source>
</evidence>
<evidence type="ECO:0000256" key="3">
    <source>
        <dbReference type="ARBA" id="ARBA00023163"/>
    </source>
</evidence>
<feature type="domain" description="HTH gntR-type" evidence="5">
    <location>
        <begin position="33"/>
        <end position="103"/>
    </location>
</feature>